<keyword evidence="3" id="KW-1185">Reference proteome</keyword>
<dbReference type="PANTHER" id="PTHR24559:SF435">
    <property type="entry name" value="RIBONUCLEASE H"/>
    <property type="match status" value="1"/>
</dbReference>
<dbReference type="PANTHER" id="PTHR24559">
    <property type="entry name" value="TRANSPOSON TY3-I GAG-POL POLYPROTEIN"/>
    <property type="match status" value="1"/>
</dbReference>
<dbReference type="GO" id="GO:0071897">
    <property type="term" value="P:DNA biosynthetic process"/>
    <property type="evidence" value="ECO:0007669"/>
    <property type="project" value="UniProtKB-ARBA"/>
</dbReference>
<dbReference type="SUPFAM" id="SSF56672">
    <property type="entry name" value="DNA/RNA polymerases"/>
    <property type="match status" value="1"/>
</dbReference>
<dbReference type="Gene3D" id="3.10.10.10">
    <property type="entry name" value="HIV Type 1 Reverse Transcriptase, subunit A, domain 1"/>
    <property type="match status" value="1"/>
</dbReference>
<accession>A0ABD0XSD5</accession>
<protein>
    <recommendedName>
        <fullName evidence="1">Reverse transcriptase domain-containing protein</fullName>
    </recommendedName>
</protein>
<sequence>MGEVMAKGLGLIDDVEKCNCRIITVAGGKGMLGEVGLDLEALIGKKVSRKVYVASIPEKSYNMIMGTDLLRPSECFVKFKLNKWRVKLGNRSYRVHSALSCEDKIKINVGNVKVEEKEYKKLFDCITYKEGEKLKATKRIKNGIDLIDDRAVYSKPQRYPLAFREIIQEHVKEMLATGVIRESVSTFNSPLWVVPKKLDKSGVQKYRVVVDYRELNKRTKTEKYPLSRLEEMIDRMAGSEVFSVIDLKSAYHQIPARDIEKTSFQSERGKYEFVRMSG</sequence>
<evidence type="ECO:0000259" key="1">
    <source>
        <dbReference type="Pfam" id="PF00078"/>
    </source>
</evidence>
<reference evidence="2 3" key="1">
    <citation type="submission" date="2024-07" db="EMBL/GenBank/DDBJ databases">
        <title>Chromosome-level genome assembly of the water stick insect Ranatra chinensis (Heteroptera: Nepidae).</title>
        <authorList>
            <person name="Liu X."/>
        </authorList>
    </citation>
    <scope>NUCLEOTIDE SEQUENCE [LARGE SCALE GENOMIC DNA]</scope>
    <source>
        <strain evidence="2">Cailab_2021Rc</strain>
        <tissue evidence="2">Muscle</tissue>
    </source>
</reference>
<dbReference type="AlphaFoldDB" id="A0ABD0XSD5"/>
<dbReference type="Proteomes" id="UP001558652">
    <property type="component" value="Unassembled WGS sequence"/>
</dbReference>
<comment type="caution">
    <text evidence="2">The sequence shown here is derived from an EMBL/GenBank/DDBJ whole genome shotgun (WGS) entry which is preliminary data.</text>
</comment>
<organism evidence="2 3">
    <name type="scientific">Ranatra chinensis</name>
    <dbReference type="NCBI Taxonomy" id="642074"/>
    <lineage>
        <taxon>Eukaryota</taxon>
        <taxon>Metazoa</taxon>
        <taxon>Ecdysozoa</taxon>
        <taxon>Arthropoda</taxon>
        <taxon>Hexapoda</taxon>
        <taxon>Insecta</taxon>
        <taxon>Pterygota</taxon>
        <taxon>Neoptera</taxon>
        <taxon>Paraneoptera</taxon>
        <taxon>Hemiptera</taxon>
        <taxon>Heteroptera</taxon>
        <taxon>Panheteroptera</taxon>
        <taxon>Nepomorpha</taxon>
        <taxon>Nepidae</taxon>
        <taxon>Ranatrinae</taxon>
        <taxon>Ranatra</taxon>
    </lineage>
</organism>
<name>A0ABD0XSD5_9HEMI</name>
<dbReference type="CDD" id="cd01647">
    <property type="entry name" value="RT_LTR"/>
    <property type="match status" value="1"/>
</dbReference>
<dbReference type="InterPro" id="IPR043502">
    <property type="entry name" value="DNA/RNA_pol_sf"/>
</dbReference>
<evidence type="ECO:0000313" key="2">
    <source>
        <dbReference type="EMBL" id="KAL1110087.1"/>
    </source>
</evidence>
<dbReference type="InterPro" id="IPR043128">
    <property type="entry name" value="Rev_trsase/Diguanyl_cyclase"/>
</dbReference>
<dbReference type="InterPro" id="IPR000477">
    <property type="entry name" value="RT_dom"/>
</dbReference>
<dbReference type="Pfam" id="PF00078">
    <property type="entry name" value="RVT_1"/>
    <property type="match status" value="1"/>
</dbReference>
<dbReference type="Gene3D" id="3.30.70.270">
    <property type="match status" value="1"/>
</dbReference>
<dbReference type="EMBL" id="JBFDAA010000023">
    <property type="protein sequence ID" value="KAL1110087.1"/>
    <property type="molecule type" value="Genomic_DNA"/>
</dbReference>
<proteinExistence type="predicted"/>
<gene>
    <name evidence="2" type="ORF">AAG570_008165</name>
</gene>
<feature type="domain" description="Reverse transcriptase" evidence="1">
    <location>
        <begin position="200"/>
        <end position="261"/>
    </location>
</feature>
<evidence type="ECO:0000313" key="3">
    <source>
        <dbReference type="Proteomes" id="UP001558652"/>
    </source>
</evidence>
<dbReference type="InterPro" id="IPR053134">
    <property type="entry name" value="RNA-dir_DNA_polymerase"/>
</dbReference>